<evidence type="ECO:0000313" key="2">
    <source>
        <dbReference type="Proteomes" id="UP000790709"/>
    </source>
</evidence>
<gene>
    <name evidence="1" type="ORF">BV22DRAFT_1197199</name>
</gene>
<evidence type="ECO:0000313" key="1">
    <source>
        <dbReference type="EMBL" id="KAH7922727.1"/>
    </source>
</evidence>
<reference evidence="1" key="1">
    <citation type="journal article" date="2021" name="New Phytol.">
        <title>Evolutionary innovations through gain and loss of genes in the ectomycorrhizal Boletales.</title>
        <authorList>
            <person name="Wu G."/>
            <person name="Miyauchi S."/>
            <person name="Morin E."/>
            <person name="Kuo A."/>
            <person name="Drula E."/>
            <person name="Varga T."/>
            <person name="Kohler A."/>
            <person name="Feng B."/>
            <person name="Cao Y."/>
            <person name="Lipzen A."/>
            <person name="Daum C."/>
            <person name="Hundley H."/>
            <person name="Pangilinan J."/>
            <person name="Johnson J."/>
            <person name="Barry K."/>
            <person name="LaButti K."/>
            <person name="Ng V."/>
            <person name="Ahrendt S."/>
            <person name="Min B."/>
            <person name="Choi I.G."/>
            <person name="Park H."/>
            <person name="Plett J.M."/>
            <person name="Magnuson J."/>
            <person name="Spatafora J.W."/>
            <person name="Nagy L.G."/>
            <person name="Henrissat B."/>
            <person name="Grigoriev I.V."/>
            <person name="Yang Z.L."/>
            <person name="Xu J."/>
            <person name="Martin F.M."/>
        </authorList>
    </citation>
    <scope>NUCLEOTIDE SEQUENCE</scope>
    <source>
        <strain evidence="1">KUC20120723A-06</strain>
    </source>
</reference>
<name>A0ACB8BD53_9AGAM</name>
<organism evidence="1 2">
    <name type="scientific">Leucogyrophana mollusca</name>
    <dbReference type="NCBI Taxonomy" id="85980"/>
    <lineage>
        <taxon>Eukaryota</taxon>
        <taxon>Fungi</taxon>
        <taxon>Dikarya</taxon>
        <taxon>Basidiomycota</taxon>
        <taxon>Agaricomycotina</taxon>
        <taxon>Agaricomycetes</taxon>
        <taxon>Agaricomycetidae</taxon>
        <taxon>Boletales</taxon>
        <taxon>Boletales incertae sedis</taxon>
        <taxon>Leucogyrophana</taxon>
    </lineage>
</organism>
<dbReference type="EMBL" id="MU266474">
    <property type="protein sequence ID" value="KAH7922727.1"/>
    <property type="molecule type" value="Genomic_DNA"/>
</dbReference>
<accession>A0ACB8BD53</accession>
<proteinExistence type="predicted"/>
<dbReference type="Proteomes" id="UP000790709">
    <property type="component" value="Unassembled WGS sequence"/>
</dbReference>
<protein>
    <submittedName>
        <fullName evidence="1">Uncharacterized protein</fullName>
    </submittedName>
</protein>
<keyword evidence="2" id="KW-1185">Reference proteome</keyword>
<sequence length="575" mass="64792">MDKLDPPQVEIVGQLQAISNGHDTEVLISVLESVGWDIQKAAEFIFDGDLSTNRPIITPVAAFDVDDSQQSITPAGQNVSRSHNVGHLRTMWDALISIFAMPIHLLSSLLRFTFSTLRIPFPPLHFAGANSYRALRPSTTDPRNAADRWIRALEEETGAFPINCSRSPAAVVTGAHAGPSTSRRHAYIAENLEDSARVLPDFFSGSYEDVLDICQRDGRVACIILVSEEHDDVAEFKRSTLTDPAFVKTMHDNNFVVWGGDIRDRDAWSASQKLQATTYPFIAFLALQPRRNHSPAAQSNSSPILTTLSRHQGRSVPDTAPTSARSLVQHLEQQLLPRVTPFLTRHKTLIQERERDRILREEQDRAFKDSARRDSERVAAKIHAERLEAERQQRQQAETREKEERHRMEQERREKYELLRMDWRRWMRKSLVPSSVATSGPSVRIAVRLPDNERVVRAFSPSSTLTALYAYADSKLIPSNLRPEDDPEHAPSTGLDGIDGLDTYIQRHSDGPTAWWGFKLALAYPRREIKWEASKCLRDIDGLQDGGQVVVELHNGGRVSSPNDASDDEYDTESD</sequence>
<comment type="caution">
    <text evidence="1">The sequence shown here is derived from an EMBL/GenBank/DDBJ whole genome shotgun (WGS) entry which is preliminary data.</text>
</comment>